<evidence type="ECO:0000256" key="4">
    <source>
        <dbReference type="ARBA" id="ARBA00012438"/>
    </source>
</evidence>
<dbReference type="InterPro" id="IPR036097">
    <property type="entry name" value="HisK_dim/P_sf"/>
</dbReference>
<dbReference type="InterPro" id="IPR013767">
    <property type="entry name" value="PAS_fold"/>
</dbReference>
<dbReference type="PROSITE" id="PS50109">
    <property type="entry name" value="HIS_KIN"/>
    <property type="match status" value="1"/>
</dbReference>
<dbReference type="Gene3D" id="3.30.565.10">
    <property type="entry name" value="Histidine kinase-like ATPase, C-terminal domain"/>
    <property type="match status" value="1"/>
</dbReference>
<dbReference type="SUPFAM" id="SSF52172">
    <property type="entry name" value="CheY-like"/>
    <property type="match status" value="1"/>
</dbReference>
<dbReference type="CDD" id="cd00130">
    <property type="entry name" value="PAS"/>
    <property type="match status" value="3"/>
</dbReference>
<comment type="similarity">
    <text evidence="3">In the N-terminal section; belongs to the phytochrome family.</text>
</comment>
<dbReference type="SMART" id="SM00065">
    <property type="entry name" value="GAF"/>
    <property type="match status" value="1"/>
</dbReference>
<evidence type="ECO:0000256" key="13">
    <source>
        <dbReference type="ARBA" id="ARBA00074306"/>
    </source>
</evidence>
<feature type="domain" description="Histidine kinase" evidence="16">
    <location>
        <begin position="647"/>
        <end position="858"/>
    </location>
</feature>
<dbReference type="InterPro" id="IPR036890">
    <property type="entry name" value="HATPase_C_sf"/>
</dbReference>
<keyword evidence="12" id="KW-0131">Cell cycle</keyword>
<dbReference type="PROSITE" id="PS50046">
    <property type="entry name" value="PHYTOCHROME_2"/>
    <property type="match status" value="1"/>
</dbReference>
<evidence type="ECO:0000256" key="6">
    <source>
        <dbReference type="ARBA" id="ARBA00022679"/>
    </source>
</evidence>
<dbReference type="Pfam" id="PF00989">
    <property type="entry name" value="PAS"/>
    <property type="match status" value="1"/>
</dbReference>
<dbReference type="FunFam" id="3.30.565.10:FF:000010">
    <property type="entry name" value="Sensor histidine kinase RcsC"/>
    <property type="match status" value="1"/>
</dbReference>
<reference evidence="20" key="1">
    <citation type="journal article" date="2015" name="ISME J.">
        <title>Draft Genome Sequence of Streptomyces incarnatus NRRL8089, which Produces the Nucleoside Antibiotic Sinefungin.</title>
        <authorList>
            <person name="Oshima K."/>
            <person name="Hattori M."/>
            <person name="Shimizu H."/>
            <person name="Fukuda K."/>
            <person name="Nemoto M."/>
            <person name="Inagaki K."/>
            <person name="Tamura T."/>
        </authorList>
    </citation>
    <scope>NUCLEOTIDE SEQUENCE</scope>
    <source>
        <strain evidence="20">FACHB-1277</strain>
    </source>
</reference>
<dbReference type="InterPro" id="IPR005467">
    <property type="entry name" value="His_kinase_dom"/>
</dbReference>
<dbReference type="PANTHER" id="PTHR45339:SF1">
    <property type="entry name" value="HYBRID SIGNAL TRANSDUCTION HISTIDINE KINASE J"/>
    <property type="match status" value="1"/>
</dbReference>
<dbReference type="Gene3D" id="3.30.450.20">
    <property type="entry name" value="PAS domain"/>
    <property type="match status" value="3"/>
</dbReference>
<feature type="domain" description="PAC" evidence="19">
    <location>
        <begin position="577"/>
        <end position="629"/>
    </location>
</feature>
<evidence type="ECO:0000313" key="21">
    <source>
        <dbReference type="Proteomes" id="UP000631421"/>
    </source>
</evidence>
<dbReference type="CDD" id="cd00082">
    <property type="entry name" value="HisKA"/>
    <property type="match status" value="1"/>
</dbReference>
<evidence type="ECO:0000256" key="5">
    <source>
        <dbReference type="ARBA" id="ARBA00022553"/>
    </source>
</evidence>
<sequence length="1035" mass="115990">MTNQQGGARLREAAQNCHLLRSNYQTQCDAERLIALIARKTRQSLQADFQKQRDWDLLIISIASKIRQSLQLGEILQTTVDEVQQLLRCDRVLLYKFAPDWSGQVIVEAISAPQWSLLDRVVVDECFEASWLEPYQKSKFVAIADVKNAGLTACHANFLAEFQVQANLIVPIFHTSNLWGLLVAHHCTSNRKWRTQEIEGLQCIAVEVGIAIRQAMLVEELQAAKADLEAQVVVRTQQIEAVNQQRFQLAAIVESSQDAIISKTIDGIVTSWNRAAEKLFGYSAAEMIGSPIKKLIPIALQEEAIKTLQSACQGKIVATYETQRIHKDGSLLDVALTISPIYNESGQVVGASKIARDIRDRHQAELALQTSESRFQKIATSSPGGIYILHIYPDRTVKFEYINARYTEIFETSLDQLFNNPSIYINCIHPEDISAYYQAVDHSKATLEAFHHEWRIITPSGKLKWIQANSRPTQLENGIFVWHGVLLDITTQKQAEERLQKSEASLREAHRIANIGNWEFDLQNQKITWSKELFGMFGLDPNQPEPPYAEYLQMIHADDRESFERVVGQAIVKGDPYKIDYRAVLPDGSIRYHEGRAEVIRDPQGNVCKLMGICLDITERKESEINLAKAKAKAEEATQLKSSFLASMSHEIRTPMNGVLGMTDILASTPLNEEQQDFVKTIKDSGEILLSLINDILDFSKIEAGMLEMEARDFVLEEAISGVYQLLQSQAIDQQVSLEYAIASHIPQTLIGDSTRLRQIILNLVGNALKFSKPNGKVTVTVNGRDVTDSSHASPQYELIFAVSDTGIGIESDRIKKLFQPFTQADASISRKYGGTGLGLEISKRLAELMGGTIWVESFGEVGGKPPLDWQLPHPSQSSGATFYFTINLAINNQIEQTPTTPLVKETPILTTANKPPLRVLLVEDNPFNQKVAQALFRKIGYQFEAIANNGIEAVALVQKHDYDLILMDMQMPEMDGITATKIIRQDLNKKVPIVALTANAMHEDRQICLEAGMDGFISKPFNIKMITDFMDDFH</sequence>
<reference evidence="20" key="2">
    <citation type="submission" date="2020-08" db="EMBL/GenBank/DDBJ databases">
        <authorList>
            <person name="Chen M."/>
            <person name="Teng W."/>
            <person name="Zhao L."/>
            <person name="Hu C."/>
            <person name="Zhou Y."/>
            <person name="Han B."/>
            <person name="Song L."/>
            <person name="Shu W."/>
        </authorList>
    </citation>
    <scope>NUCLEOTIDE SEQUENCE</scope>
    <source>
        <strain evidence="20">FACHB-1277</strain>
    </source>
</reference>
<dbReference type="SUPFAM" id="SSF47384">
    <property type="entry name" value="Homodimeric domain of signal transducing histidine kinase"/>
    <property type="match status" value="1"/>
</dbReference>
<dbReference type="SMART" id="SM00387">
    <property type="entry name" value="HATPase_c"/>
    <property type="match status" value="1"/>
</dbReference>
<dbReference type="SUPFAM" id="SSF55874">
    <property type="entry name" value="ATPase domain of HSP90 chaperone/DNA topoisomerase II/histidine kinase"/>
    <property type="match status" value="1"/>
</dbReference>
<evidence type="ECO:0000256" key="9">
    <source>
        <dbReference type="ARBA" id="ARBA00022840"/>
    </source>
</evidence>
<dbReference type="SMART" id="SM00448">
    <property type="entry name" value="REC"/>
    <property type="match status" value="1"/>
</dbReference>
<dbReference type="RefSeq" id="WP_190353218.1">
    <property type="nucleotide sequence ID" value="NZ_JACJPY010000145.1"/>
</dbReference>
<evidence type="ECO:0000256" key="11">
    <source>
        <dbReference type="ARBA" id="ARBA00023136"/>
    </source>
</evidence>
<evidence type="ECO:0000259" key="18">
    <source>
        <dbReference type="PROSITE" id="PS50112"/>
    </source>
</evidence>
<evidence type="ECO:0000259" key="17">
    <source>
        <dbReference type="PROSITE" id="PS50110"/>
    </source>
</evidence>
<evidence type="ECO:0000256" key="10">
    <source>
        <dbReference type="ARBA" id="ARBA00023012"/>
    </source>
</evidence>
<dbReference type="InterPro" id="IPR001610">
    <property type="entry name" value="PAC"/>
</dbReference>
<dbReference type="Pfam" id="PF08447">
    <property type="entry name" value="PAS_3"/>
    <property type="match status" value="2"/>
</dbReference>
<keyword evidence="11" id="KW-0472">Membrane</keyword>
<dbReference type="EMBL" id="JACJPY010000145">
    <property type="protein sequence ID" value="MBD2152757.1"/>
    <property type="molecule type" value="Genomic_DNA"/>
</dbReference>
<dbReference type="SUPFAM" id="SSF55785">
    <property type="entry name" value="PYP-like sensor domain (PAS domain)"/>
    <property type="match status" value="3"/>
</dbReference>
<name>A0A926UZA8_9CYAN</name>
<dbReference type="InterPro" id="IPR004358">
    <property type="entry name" value="Sig_transdc_His_kin-like_C"/>
</dbReference>
<dbReference type="InterPro" id="IPR029016">
    <property type="entry name" value="GAF-like_dom_sf"/>
</dbReference>
<dbReference type="Gene3D" id="3.40.50.2300">
    <property type="match status" value="1"/>
</dbReference>
<dbReference type="Gene3D" id="3.30.450.40">
    <property type="match status" value="1"/>
</dbReference>
<dbReference type="PANTHER" id="PTHR45339">
    <property type="entry name" value="HYBRID SIGNAL TRANSDUCTION HISTIDINE KINASE J"/>
    <property type="match status" value="1"/>
</dbReference>
<comment type="catalytic activity">
    <reaction evidence="1">
        <text>ATP + protein L-histidine = ADP + protein N-phospho-L-histidine.</text>
        <dbReference type="EC" id="2.7.13.3"/>
    </reaction>
</comment>
<dbReference type="CDD" id="cd16922">
    <property type="entry name" value="HATPase_EvgS-ArcB-TorS-like"/>
    <property type="match status" value="1"/>
</dbReference>
<evidence type="ECO:0000259" key="16">
    <source>
        <dbReference type="PROSITE" id="PS50109"/>
    </source>
</evidence>
<dbReference type="SUPFAM" id="SSF55781">
    <property type="entry name" value="GAF domain-like"/>
    <property type="match status" value="1"/>
</dbReference>
<organism evidence="20 21">
    <name type="scientific">Pseudanabaena cinerea FACHB-1277</name>
    <dbReference type="NCBI Taxonomy" id="2949581"/>
    <lineage>
        <taxon>Bacteria</taxon>
        <taxon>Bacillati</taxon>
        <taxon>Cyanobacteriota</taxon>
        <taxon>Cyanophyceae</taxon>
        <taxon>Pseudanabaenales</taxon>
        <taxon>Pseudanabaenaceae</taxon>
        <taxon>Pseudanabaena</taxon>
        <taxon>Pseudanabaena cinerea</taxon>
    </lineage>
</organism>
<evidence type="ECO:0000256" key="2">
    <source>
        <dbReference type="ARBA" id="ARBA00004370"/>
    </source>
</evidence>
<accession>A0A926UZA8</accession>
<dbReference type="InterPro" id="IPR000014">
    <property type="entry name" value="PAS"/>
</dbReference>
<feature type="domain" description="PAC" evidence="19">
    <location>
        <begin position="318"/>
        <end position="370"/>
    </location>
</feature>
<dbReference type="InterPro" id="IPR003661">
    <property type="entry name" value="HisK_dim/P_dom"/>
</dbReference>
<keyword evidence="5 14" id="KW-0597">Phosphoprotein</keyword>
<protein>
    <recommendedName>
        <fullName evidence="13">Circadian input-output histidine kinase CikA</fullName>
        <ecNumber evidence="4">2.7.13.3</ecNumber>
    </recommendedName>
</protein>
<evidence type="ECO:0000256" key="8">
    <source>
        <dbReference type="ARBA" id="ARBA00022777"/>
    </source>
</evidence>
<dbReference type="Gene3D" id="2.10.70.100">
    <property type="match status" value="1"/>
</dbReference>
<evidence type="ECO:0000256" key="14">
    <source>
        <dbReference type="PROSITE-ProRule" id="PRU00169"/>
    </source>
</evidence>
<dbReference type="InterPro" id="IPR011006">
    <property type="entry name" value="CheY-like_superfamily"/>
</dbReference>
<dbReference type="InterPro" id="IPR003018">
    <property type="entry name" value="GAF"/>
</dbReference>
<dbReference type="GO" id="GO:0006355">
    <property type="term" value="P:regulation of DNA-templated transcription"/>
    <property type="evidence" value="ECO:0007669"/>
    <property type="project" value="InterPro"/>
</dbReference>
<keyword evidence="21" id="KW-1185">Reference proteome</keyword>
<dbReference type="NCBIfam" id="TIGR00229">
    <property type="entry name" value="sensory_box"/>
    <property type="match status" value="3"/>
</dbReference>
<comment type="caution">
    <text evidence="20">The sequence shown here is derived from an EMBL/GenBank/DDBJ whole genome shotgun (WGS) entry which is preliminary data.</text>
</comment>
<dbReference type="GO" id="GO:0000155">
    <property type="term" value="F:phosphorelay sensor kinase activity"/>
    <property type="evidence" value="ECO:0007669"/>
    <property type="project" value="InterPro"/>
</dbReference>
<dbReference type="InterPro" id="IPR000700">
    <property type="entry name" value="PAS-assoc_C"/>
</dbReference>
<dbReference type="PROSITE" id="PS50113">
    <property type="entry name" value="PAC"/>
    <property type="match status" value="3"/>
</dbReference>
<keyword evidence="6" id="KW-0808">Transferase</keyword>
<evidence type="ECO:0000256" key="12">
    <source>
        <dbReference type="ARBA" id="ARBA00023306"/>
    </source>
</evidence>
<proteinExistence type="inferred from homology"/>
<dbReference type="Gene3D" id="1.10.287.130">
    <property type="match status" value="1"/>
</dbReference>
<feature type="domain" description="Phytochrome chromophore attachment site" evidence="15">
    <location>
        <begin position="71"/>
        <end position="207"/>
    </location>
</feature>
<dbReference type="PROSITE" id="PS50112">
    <property type="entry name" value="PAS"/>
    <property type="match status" value="1"/>
</dbReference>
<dbReference type="Pfam" id="PF00512">
    <property type="entry name" value="HisKA"/>
    <property type="match status" value="1"/>
</dbReference>
<dbReference type="InterPro" id="IPR001789">
    <property type="entry name" value="Sig_transdc_resp-reg_receiver"/>
</dbReference>
<dbReference type="Pfam" id="PF01590">
    <property type="entry name" value="GAF"/>
    <property type="match status" value="1"/>
</dbReference>
<evidence type="ECO:0000256" key="7">
    <source>
        <dbReference type="ARBA" id="ARBA00022741"/>
    </source>
</evidence>
<dbReference type="InterPro" id="IPR003594">
    <property type="entry name" value="HATPase_dom"/>
</dbReference>
<dbReference type="SMART" id="SM00091">
    <property type="entry name" value="PAS"/>
    <property type="match status" value="3"/>
</dbReference>
<comment type="subcellular location">
    <subcellularLocation>
        <location evidence="2">Membrane</location>
    </subcellularLocation>
</comment>
<dbReference type="GO" id="GO:0016020">
    <property type="term" value="C:membrane"/>
    <property type="evidence" value="ECO:0007669"/>
    <property type="project" value="UniProtKB-SubCell"/>
</dbReference>
<dbReference type="InterPro" id="IPR013655">
    <property type="entry name" value="PAS_fold_3"/>
</dbReference>
<dbReference type="PROSITE" id="PS50110">
    <property type="entry name" value="RESPONSE_REGULATORY"/>
    <property type="match status" value="1"/>
</dbReference>
<dbReference type="Pfam" id="PF00072">
    <property type="entry name" value="Response_reg"/>
    <property type="match status" value="1"/>
</dbReference>
<keyword evidence="7" id="KW-0547">Nucleotide-binding</keyword>
<evidence type="ECO:0000313" key="20">
    <source>
        <dbReference type="EMBL" id="MBD2152757.1"/>
    </source>
</evidence>
<evidence type="ECO:0000259" key="19">
    <source>
        <dbReference type="PROSITE" id="PS50113"/>
    </source>
</evidence>
<evidence type="ECO:0000256" key="1">
    <source>
        <dbReference type="ARBA" id="ARBA00000085"/>
    </source>
</evidence>
<evidence type="ECO:0000259" key="15">
    <source>
        <dbReference type="PROSITE" id="PS50046"/>
    </source>
</evidence>
<dbReference type="InterPro" id="IPR016132">
    <property type="entry name" value="Phyto_chromo_attachment"/>
</dbReference>
<keyword evidence="8" id="KW-0418">Kinase</keyword>
<dbReference type="GO" id="GO:0005524">
    <property type="term" value="F:ATP binding"/>
    <property type="evidence" value="ECO:0007669"/>
    <property type="project" value="UniProtKB-KW"/>
</dbReference>
<feature type="domain" description="PAC" evidence="19">
    <location>
        <begin position="450"/>
        <end position="501"/>
    </location>
</feature>
<dbReference type="EC" id="2.7.13.3" evidence="4"/>
<feature type="domain" description="Response regulatory" evidence="17">
    <location>
        <begin position="919"/>
        <end position="1035"/>
    </location>
</feature>
<dbReference type="InterPro" id="IPR035965">
    <property type="entry name" value="PAS-like_dom_sf"/>
</dbReference>
<dbReference type="SMART" id="SM00086">
    <property type="entry name" value="PAC"/>
    <property type="match status" value="3"/>
</dbReference>
<evidence type="ECO:0000256" key="3">
    <source>
        <dbReference type="ARBA" id="ARBA00006402"/>
    </source>
</evidence>
<feature type="modified residue" description="4-aspartylphosphate" evidence="14">
    <location>
        <position position="969"/>
    </location>
</feature>
<keyword evidence="10" id="KW-0902">Two-component regulatory system</keyword>
<dbReference type="Pfam" id="PF02518">
    <property type="entry name" value="HATPase_c"/>
    <property type="match status" value="1"/>
</dbReference>
<dbReference type="Proteomes" id="UP000631421">
    <property type="component" value="Unassembled WGS sequence"/>
</dbReference>
<dbReference type="PRINTS" id="PR00344">
    <property type="entry name" value="BCTRLSENSOR"/>
</dbReference>
<dbReference type="CDD" id="cd17546">
    <property type="entry name" value="REC_hyHK_CKI1_RcsC-like"/>
    <property type="match status" value="1"/>
</dbReference>
<dbReference type="SMART" id="SM00388">
    <property type="entry name" value="HisKA"/>
    <property type="match status" value="1"/>
</dbReference>
<gene>
    <name evidence="20" type="ORF">H6F44_21950</name>
</gene>
<dbReference type="FunFam" id="1.10.287.130:FF:000038">
    <property type="entry name" value="Sensory transduction histidine kinase"/>
    <property type="match status" value="1"/>
</dbReference>
<feature type="domain" description="PAS" evidence="18">
    <location>
        <begin position="245"/>
        <end position="315"/>
    </location>
</feature>
<dbReference type="AlphaFoldDB" id="A0A926UZA8"/>
<keyword evidence="9" id="KW-0067">ATP-binding</keyword>